<dbReference type="InterPro" id="IPR056177">
    <property type="entry name" value="CRF-BP_N"/>
</dbReference>
<comment type="subcellular location">
    <subcellularLocation>
        <location evidence="1">Secreted</location>
    </subcellularLocation>
</comment>
<accession>A0A3S3SA52</accession>
<dbReference type="PANTHER" id="PTHR10278">
    <property type="entry name" value="CORTICOTROPIN-RELEASING FACTOR-BINDING PROTEIN"/>
    <property type="match status" value="1"/>
</dbReference>
<keyword evidence="4" id="KW-0964">Secreted</keyword>
<keyword evidence="7" id="KW-0325">Glycoprotein</keyword>
<dbReference type="Proteomes" id="UP000285301">
    <property type="component" value="Unassembled WGS sequence"/>
</dbReference>
<comment type="caution">
    <text evidence="12">The sequence shown here is derived from an EMBL/GenBank/DDBJ whole genome shotgun (WGS) entry which is preliminary data.</text>
</comment>
<evidence type="ECO:0000256" key="9">
    <source>
        <dbReference type="ARBA" id="ARBA00033162"/>
    </source>
</evidence>
<dbReference type="AlphaFoldDB" id="A0A3S3SA52"/>
<gene>
    <name evidence="12" type="ORF">B4U79_03234</name>
</gene>
<evidence type="ECO:0000256" key="5">
    <source>
        <dbReference type="ARBA" id="ARBA00022729"/>
    </source>
</evidence>
<dbReference type="EMBL" id="NCKU01001273">
    <property type="protein sequence ID" value="RWS12569.1"/>
    <property type="molecule type" value="Genomic_DNA"/>
</dbReference>
<organism evidence="12 13">
    <name type="scientific">Dinothrombium tinctorium</name>
    <dbReference type="NCBI Taxonomy" id="1965070"/>
    <lineage>
        <taxon>Eukaryota</taxon>
        <taxon>Metazoa</taxon>
        <taxon>Ecdysozoa</taxon>
        <taxon>Arthropoda</taxon>
        <taxon>Chelicerata</taxon>
        <taxon>Arachnida</taxon>
        <taxon>Acari</taxon>
        <taxon>Acariformes</taxon>
        <taxon>Trombidiformes</taxon>
        <taxon>Prostigmata</taxon>
        <taxon>Anystina</taxon>
        <taxon>Parasitengona</taxon>
        <taxon>Trombidioidea</taxon>
        <taxon>Trombidiidae</taxon>
        <taxon>Dinothrombium</taxon>
    </lineage>
</organism>
<dbReference type="Gene3D" id="2.60.120.290">
    <property type="entry name" value="Spermadhesin, CUB domain"/>
    <property type="match status" value="1"/>
</dbReference>
<evidence type="ECO:0000256" key="8">
    <source>
        <dbReference type="ARBA" id="ARBA00024997"/>
    </source>
</evidence>
<evidence type="ECO:0000313" key="13">
    <source>
        <dbReference type="Proteomes" id="UP000285301"/>
    </source>
</evidence>
<evidence type="ECO:0000256" key="7">
    <source>
        <dbReference type="ARBA" id="ARBA00023180"/>
    </source>
</evidence>
<comment type="similarity">
    <text evidence="2">Belongs to the CRF-binding protein family.</text>
</comment>
<dbReference type="GO" id="GO:0051424">
    <property type="term" value="F:corticotropin-releasing hormone binding"/>
    <property type="evidence" value="ECO:0007669"/>
    <property type="project" value="InterPro"/>
</dbReference>
<evidence type="ECO:0000256" key="4">
    <source>
        <dbReference type="ARBA" id="ARBA00022525"/>
    </source>
</evidence>
<protein>
    <recommendedName>
        <fullName evidence="3">Corticotropin-releasing factor-binding protein</fullName>
    </recommendedName>
    <alternativeName>
        <fullName evidence="9">Corticotropin-releasing hormone-binding protein</fullName>
    </alternativeName>
</protein>
<name>A0A3S3SA52_9ACAR</name>
<reference evidence="12 13" key="1">
    <citation type="journal article" date="2018" name="Gigascience">
        <title>Genomes of trombidid mites reveal novel predicted allergens and laterally-transferred genes associated with secondary metabolism.</title>
        <authorList>
            <person name="Dong X."/>
            <person name="Chaisiri K."/>
            <person name="Xia D."/>
            <person name="Armstrong S.D."/>
            <person name="Fang Y."/>
            <person name="Donnelly M.J."/>
            <person name="Kadowaki T."/>
            <person name="McGarry J.W."/>
            <person name="Darby A.C."/>
            <person name="Makepeace B.L."/>
        </authorList>
    </citation>
    <scope>NUCLEOTIDE SEQUENCE [LARGE SCALE GENOMIC DNA]</scope>
    <source>
        <strain evidence="12">UoL-WK</strain>
    </source>
</reference>
<dbReference type="InterPro" id="IPR008435">
    <property type="entry name" value="CRF-bd"/>
</dbReference>
<dbReference type="InterPro" id="IPR056178">
    <property type="entry name" value="CRF-BP_C"/>
</dbReference>
<evidence type="ECO:0000259" key="11">
    <source>
        <dbReference type="Pfam" id="PF23541"/>
    </source>
</evidence>
<dbReference type="OrthoDB" id="10056927at2759"/>
<dbReference type="Pfam" id="PF05428">
    <property type="entry name" value="CRF-BP_N"/>
    <property type="match status" value="1"/>
</dbReference>
<keyword evidence="5" id="KW-0732">Signal</keyword>
<dbReference type="SUPFAM" id="SSF49854">
    <property type="entry name" value="Spermadhesin, CUB domain"/>
    <property type="match status" value="1"/>
</dbReference>
<evidence type="ECO:0000259" key="10">
    <source>
        <dbReference type="Pfam" id="PF05428"/>
    </source>
</evidence>
<dbReference type="Pfam" id="PF23541">
    <property type="entry name" value="CRF-BP_C"/>
    <property type="match status" value="1"/>
</dbReference>
<dbReference type="GO" id="GO:0005615">
    <property type="term" value="C:extracellular space"/>
    <property type="evidence" value="ECO:0007669"/>
    <property type="project" value="TreeGrafter"/>
</dbReference>
<feature type="domain" description="Corticotropin-releasing factor binding protein C-terminal" evidence="11">
    <location>
        <begin position="182"/>
        <end position="313"/>
    </location>
</feature>
<dbReference type="InterPro" id="IPR035914">
    <property type="entry name" value="Sperma_CUB_dom_sf"/>
</dbReference>
<comment type="function">
    <text evidence="8">Binds CRF and inactivates it. May prevent inappropriate pituitary-adrenal stimulation in pregnancy.</text>
</comment>
<dbReference type="PANTHER" id="PTHR10278:SF0">
    <property type="entry name" value="CORTICOTROPIN-RELEASING FACTOR-BINDING PROTEIN"/>
    <property type="match status" value="1"/>
</dbReference>
<dbReference type="GO" id="GO:0009755">
    <property type="term" value="P:hormone-mediated signaling pathway"/>
    <property type="evidence" value="ECO:0007669"/>
    <property type="project" value="TreeGrafter"/>
</dbReference>
<proteinExistence type="inferred from homology"/>
<keyword evidence="6" id="KW-1015">Disulfide bond</keyword>
<evidence type="ECO:0000256" key="3">
    <source>
        <dbReference type="ARBA" id="ARBA00015713"/>
    </source>
</evidence>
<keyword evidence="13" id="KW-1185">Reference proteome</keyword>
<evidence type="ECO:0000256" key="6">
    <source>
        <dbReference type="ARBA" id="ARBA00023157"/>
    </source>
</evidence>
<evidence type="ECO:0000256" key="2">
    <source>
        <dbReference type="ARBA" id="ARBA00008313"/>
    </source>
</evidence>
<evidence type="ECO:0000313" key="12">
    <source>
        <dbReference type="EMBL" id="RWS12569.1"/>
    </source>
</evidence>
<feature type="domain" description="Corticotropin-releasing factor binding protein N-terminal" evidence="10">
    <location>
        <begin position="53"/>
        <end position="169"/>
    </location>
</feature>
<evidence type="ECO:0000256" key="1">
    <source>
        <dbReference type="ARBA" id="ARBA00004613"/>
    </source>
</evidence>
<sequence>MTQNPHISLLHACRTDLEDKAVNIIATNAIDDEVLEILRPEPTTQLEHDENGQCIFVKTEEGVYSYVSPGNTHEVCGLYVIAEPDQFVAFEFEEFDVSCSHRGLLSVIDGWELNGQFFPGTDDHSVPRKDRYHEYCGVTKPWKPFHMSQNVGLIEFRIPGKGEGFRVKVSFIDNHKPCNAVLQRPQGVYTLRNYGRKINCTVSIIFPESIRVLAASVAAEERVESISPPSEKQFVETGIVKECAKRGLKDYVEIKGGDGLDPGQMVVAEDFCGVDSAPSQQKVDVACGNTAIRLVSSGEFDNSVTIAYDLYDPSLESASPSLICPTLLETP</sequence>
<dbReference type="GO" id="GO:0051460">
    <property type="term" value="P:negative regulation of corticotropin secretion"/>
    <property type="evidence" value="ECO:0007669"/>
    <property type="project" value="TreeGrafter"/>
</dbReference>